<comment type="subcellular location">
    <subcellularLocation>
        <location evidence="1">Nucleus</location>
    </subcellularLocation>
</comment>
<comment type="caution">
    <text evidence="6">The sequence shown here is derived from an EMBL/GenBank/DDBJ whole genome shotgun (WGS) entry which is preliminary data.</text>
</comment>
<proteinExistence type="predicted"/>
<dbReference type="OrthoDB" id="2563500at2759"/>
<keyword evidence="5" id="KW-0539">Nucleus</keyword>
<dbReference type="GO" id="GO:0000981">
    <property type="term" value="F:DNA-binding transcription factor activity, RNA polymerase II-specific"/>
    <property type="evidence" value="ECO:0007669"/>
    <property type="project" value="InterPro"/>
</dbReference>
<organism evidence="6 7">
    <name type="scientific">Saitozyma podzolica</name>
    <dbReference type="NCBI Taxonomy" id="1890683"/>
    <lineage>
        <taxon>Eukaryota</taxon>
        <taxon>Fungi</taxon>
        <taxon>Dikarya</taxon>
        <taxon>Basidiomycota</taxon>
        <taxon>Agaricomycotina</taxon>
        <taxon>Tremellomycetes</taxon>
        <taxon>Tremellales</taxon>
        <taxon>Trimorphomycetaceae</taxon>
        <taxon>Saitozyma</taxon>
    </lineage>
</organism>
<keyword evidence="2" id="KW-0479">Metal-binding</keyword>
<dbReference type="GO" id="GO:0005634">
    <property type="term" value="C:nucleus"/>
    <property type="evidence" value="ECO:0007669"/>
    <property type="project" value="UniProtKB-SubCell"/>
</dbReference>
<evidence type="ECO:0000256" key="2">
    <source>
        <dbReference type="ARBA" id="ARBA00022723"/>
    </source>
</evidence>
<dbReference type="PANTHER" id="PTHR47338">
    <property type="entry name" value="ZN(II)2CYS6 TRANSCRIPTION FACTOR (EUROFUNG)-RELATED"/>
    <property type="match status" value="1"/>
</dbReference>
<dbReference type="PANTHER" id="PTHR47338:SF7">
    <property type="entry name" value="ZN(II)2CYS6 TRANSCRIPTION FACTOR (EUROFUNG)"/>
    <property type="match status" value="1"/>
</dbReference>
<sequence length="432" mass="47040">MYVADGFAEYSTVPLSAVRIELPCDEEAFDSGQSYDTGHLDLTTFEVTTPWVAPPMRPRTASYSVAQYARQKGDNVLLPWQTDSPAEKCQAALEWWKLNLGPELQLENRTIPLPESEAELTAILALHLWHNVSYLDLGRLTIYTFVESVSPDILSTAPEWYVRQAQDQCVERAGKILELCNLVLDLRPSFIPHDPYIAAPMYSAIRSGELSAGYRFGAPSEKSFAYAGSILNDLFALLKRYGLADIMASRVPLDIAAELAEHNLPIIQRPAKPPAYQDISMCPSKAPSPEPEPLGPMSLTPDQAQTELFRPPFHSAKDTHMVSPSADSTNTVHSVDDSLWPVPATNNLPDQNASLFPLAGADTSLQVPSTVLGPNIMAAGPNTLAQDWGSLNPSALFSISPGMFQPDAAGEVDIWSLFGDFGSVTNNLPQGG</sequence>
<keyword evidence="3" id="KW-0805">Transcription regulation</keyword>
<dbReference type="AlphaFoldDB" id="A0A427YNK1"/>
<evidence type="ECO:0000313" key="6">
    <source>
        <dbReference type="EMBL" id="RSH92684.1"/>
    </source>
</evidence>
<protein>
    <recommendedName>
        <fullName evidence="8">Transcription factor domain-containing protein</fullName>
    </recommendedName>
</protein>
<keyword evidence="7" id="KW-1185">Reference proteome</keyword>
<accession>A0A427YNK1</accession>
<dbReference type="STRING" id="1890683.A0A427YNK1"/>
<dbReference type="CDD" id="cd12148">
    <property type="entry name" value="fungal_TF_MHR"/>
    <property type="match status" value="1"/>
</dbReference>
<dbReference type="InterPro" id="IPR050815">
    <property type="entry name" value="TF_fung"/>
</dbReference>
<evidence type="ECO:0008006" key="8">
    <source>
        <dbReference type="Google" id="ProtNLM"/>
    </source>
</evidence>
<evidence type="ECO:0000256" key="5">
    <source>
        <dbReference type="ARBA" id="ARBA00023242"/>
    </source>
</evidence>
<dbReference type="EMBL" id="RSCD01000005">
    <property type="protein sequence ID" value="RSH92684.1"/>
    <property type="molecule type" value="Genomic_DNA"/>
</dbReference>
<name>A0A427YNK1_9TREE</name>
<keyword evidence="4" id="KW-0804">Transcription</keyword>
<dbReference type="Proteomes" id="UP000279259">
    <property type="component" value="Unassembled WGS sequence"/>
</dbReference>
<gene>
    <name evidence="6" type="ORF">EHS25_008129</name>
</gene>
<evidence type="ECO:0000313" key="7">
    <source>
        <dbReference type="Proteomes" id="UP000279259"/>
    </source>
</evidence>
<evidence type="ECO:0000256" key="4">
    <source>
        <dbReference type="ARBA" id="ARBA00023163"/>
    </source>
</evidence>
<evidence type="ECO:0000256" key="1">
    <source>
        <dbReference type="ARBA" id="ARBA00004123"/>
    </source>
</evidence>
<reference evidence="6 7" key="1">
    <citation type="submission" date="2018-11" db="EMBL/GenBank/DDBJ databases">
        <title>Genome sequence of Saitozyma podzolica DSM 27192.</title>
        <authorList>
            <person name="Aliyu H."/>
            <person name="Gorte O."/>
            <person name="Ochsenreither K."/>
        </authorList>
    </citation>
    <scope>NUCLEOTIDE SEQUENCE [LARGE SCALE GENOMIC DNA]</scope>
    <source>
        <strain evidence="6 7">DSM 27192</strain>
    </source>
</reference>
<evidence type="ECO:0000256" key="3">
    <source>
        <dbReference type="ARBA" id="ARBA00023015"/>
    </source>
</evidence>
<dbReference type="GO" id="GO:0046872">
    <property type="term" value="F:metal ion binding"/>
    <property type="evidence" value="ECO:0007669"/>
    <property type="project" value="UniProtKB-KW"/>
</dbReference>